<dbReference type="RefSeq" id="WP_095034118.1">
    <property type="nucleotide sequence ID" value="NZ_CP017606.1"/>
</dbReference>
<reference evidence="3" key="4">
    <citation type="journal article" date="2018" name="Genome Biol. Evol.">
        <title>Culture-Facilitated Comparative Genomics of the Facultative Symbiont Hamiltonella defensa.</title>
        <authorList>
            <person name="Chevignon G."/>
            <person name="Boyd B.M."/>
            <person name="Brandt J.W."/>
            <person name="Oliver K.M."/>
            <person name="Strand M.R."/>
        </authorList>
    </citation>
    <scope>NUCLEOTIDE SEQUENCE</scope>
    <source>
        <strain evidence="3">A2C</strain>
    </source>
</reference>
<name>A0A2D3T1L5_9ENTR</name>
<gene>
    <name evidence="3" type="ORF">BJP41_04350</name>
    <name evidence="2" type="ORF">CJJ18_03765</name>
</gene>
<evidence type="ECO:0000313" key="2">
    <source>
        <dbReference type="EMBL" id="ASV33322.1"/>
    </source>
</evidence>
<dbReference type="Proteomes" id="UP000792865">
    <property type="component" value="Chromosome"/>
</dbReference>
<proteinExistence type="predicted"/>
<evidence type="ECO:0000256" key="1">
    <source>
        <dbReference type="SAM" id="MobiDB-lite"/>
    </source>
</evidence>
<dbReference type="Proteomes" id="UP000230008">
    <property type="component" value="Chromosome"/>
</dbReference>
<feature type="compositionally biased region" description="Polar residues" evidence="1">
    <location>
        <begin position="7"/>
        <end position="18"/>
    </location>
</feature>
<evidence type="ECO:0000313" key="3">
    <source>
        <dbReference type="EMBL" id="ATW29702.1"/>
    </source>
</evidence>
<dbReference type="EMBL" id="CP022932">
    <property type="protein sequence ID" value="ASV33322.1"/>
    <property type="molecule type" value="Genomic_DNA"/>
</dbReference>
<evidence type="ECO:0000313" key="4">
    <source>
        <dbReference type="Proteomes" id="UP000230008"/>
    </source>
</evidence>
<dbReference type="EMBL" id="CP017606">
    <property type="protein sequence ID" value="ATW29702.1"/>
    <property type="molecule type" value="Genomic_DNA"/>
</dbReference>
<dbReference type="AlphaFoldDB" id="A0A2D3T1L5"/>
<reference evidence="4" key="1">
    <citation type="submission" date="2016-10" db="EMBL/GenBank/DDBJ databases">
        <authorList>
            <person name="Chevignon G."/>
        </authorList>
    </citation>
    <scope>NUCLEOTIDE SEQUENCE [LARGE SCALE GENOMIC DNA]</scope>
    <source>
        <strain evidence="4">A2C</strain>
    </source>
</reference>
<feature type="region of interest" description="Disordered" evidence="1">
    <location>
        <begin position="1"/>
        <end position="23"/>
    </location>
</feature>
<sequence>MRKTSVRTDNTTPGSEPVQSLEPGEIITGTHVNIMPKILEVNEKMMLTMMMDISSLNSFRFTRLRVG</sequence>
<accession>A0A2D3T1L5</accession>
<organism evidence="3 4">
    <name type="scientific">Candidatus Williamhamiltonella defendens</name>
    <dbReference type="NCBI Taxonomy" id="138072"/>
    <lineage>
        <taxon>Bacteria</taxon>
        <taxon>Pseudomonadati</taxon>
        <taxon>Pseudomonadota</taxon>
        <taxon>Gammaproteobacteria</taxon>
        <taxon>Enterobacterales</taxon>
        <taxon>Enterobacteriaceae</taxon>
        <taxon>aphid secondary symbionts</taxon>
        <taxon>Candidatus Williamhamiltonella</taxon>
    </lineage>
</organism>
<dbReference type="GeneID" id="66262018"/>
<reference evidence="2" key="2">
    <citation type="submission" date="2017-08" db="EMBL/GenBank/DDBJ databases">
        <title>Genome sequence of Candidatus Hamiltonella defensa from Acyrthosiphon pisum strain MI47.</title>
        <authorList>
            <person name="Patel V.A."/>
            <person name="Chevignon G."/>
            <person name="Russell J.A."/>
            <person name="Oliver K.M."/>
        </authorList>
    </citation>
    <scope>NUCLEOTIDE SEQUENCE</scope>
    <source>
        <strain evidence="2">MI47</strain>
    </source>
</reference>
<protein>
    <submittedName>
        <fullName evidence="3">Uncharacterized protein</fullName>
    </submittedName>
</protein>
<reference evidence="4" key="3">
    <citation type="submission" date="2017-11" db="EMBL/GenBank/DDBJ databases">
        <title>PacBio sequencing of new strain of the secondary endosymbiont Candidatus Hamiltonella defensa.</title>
        <authorList>
            <person name="Strand M.R."/>
            <person name="Oliver K."/>
        </authorList>
    </citation>
    <scope>NUCLEOTIDE SEQUENCE [LARGE SCALE GENOMIC DNA]</scope>
    <source>
        <strain evidence="4">A2C</strain>
    </source>
</reference>